<dbReference type="GO" id="GO:0008932">
    <property type="term" value="F:lytic endotransglycosylase activity"/>
    <property type="evidence" value="ECO:0007669"/>
    <property type="project" value="TreeGrafter"/>
</dbReference>
<evidence type="ECO:0000256" key="1">
    <source>
        <dbReference type="SAM" id="MobiDB-lite"/>
    </source>
</evidence>
<evidence type="ECO:0000256" key="3">
    <source>
        <dbReference type="SAM" id="SignalP"/>
    </source>
</evidence>
<keyword evidence="2" id="KW-0472">Membrane</keyword>
<feature type="region of interest" description="Disordered" evidence="1">
    <location>
        <begin position="506"/>
        <end position="533"/>
    </location>
</feature>
<feature type="domain" description="LysM" evidence="4">
    <location>
        <begin position="326"/>
        <end position="370"/>
    </location>
</feature>
<evidence type="ECO:0000256" key="2">
    <source>
        <dbReference type="SAM" id="Phobius"/>
    </source>
</evidence>
<dbReference type="PANTHER" id="PTHR33734:SF22">
    <property type="entry name" value="MEMBRANE-BOUND LYTIC MUREIN TRANSGLYCOSYLASE D"/>
    <property type="match status" value="1"/>
</dbReference>
<protein>
    <recommendedName>
        <fullName evidence="4">LysM domain-containing protein</fullName>
    </recommendedName>
</protein>
<accession>A0A0G1N1H0</accession>
<dbReference type="PANTHER" id="PTHR33734">
    <property type="entry name" value="LYSM DOMAIN-CONTAINING GPI-ANCHORED PROTEIN 2"/>
    <property type="match status" value="1"/>
</dbReference>
<evidence type="ECO:0000313" key="5">
    <source>
        <dbReference type="EMBL" id="KKT86907.1"/>
    </source>
</evidence>
<keyword evidence="2" id="KW-1133">Transmembrane helix</keyword>
<evidence type="ECO:0000259" key="4">
    <source>
        <dbReference type="PROSITE" id="PS51782"/>
    </source>
</evidence>
<sequence length="533" mass="58910">MKKIFCLALVGLAVLAWPLASLAVEGGGISVFPADHKAYPGTRSWFVYEVEPGTTITDKVQVINNNSRTMNIRVAVLDGAVTNDGGYTLVGNNDENKDIGTWSSLSKTLLVMPPYTKQFIDLEVKVPENADVGSHPGGVVIWEDQATKPDSQKKSAGQLSVMTRVAARLYLTVPGDIIRKLDITNVRHTIENGVLYFRMTLHNAGNVQLLPAADITLKGIFGKIGEQPGSHLGMLLRGSTIESRVPWQKKAPKIGRFVANFRIHYGEKDFKDEYVKDEYQDIRYVFWLLPSWLTIAWWVGIIFLLFLMRKFWLWVIVRQRMNTKTAKHTIRKGETLTIIANIHAVDAKKIAKFNLLKWPYDLQAGDVLLIPAGQMTKEEKAYQKAHPELQTRHLDLLSASKQGILMGQLQNLFRRPGAPARHPGPTGRRPSSDSGSPGPRFRLGGRNDGDKAGLEPVIIEAGDTVKTVAEFAGVTPQTIIALNKLKWPYKLRAGQELFIPVADISGSKNSNISKSKSATAQKSSGTSRLAGSK</sequence>
<dbReference type="EMBL" id="LCJZ01000011">
    <property type="protein sequence ID" value="KKT86907.1"/>
    <property type="molecule type" value="Genomic_DNA"/>
</dbReference>
<dbReference type="SMART" id="SM00257">
    <property type="entry name" value="LysM"/>
    <property type="match status" value="2"/>
</dbReference>
<dbReference type="Pfam" id="PF01476">
    <property type="entry name" value="LysM"/>
    <property type="match status" value="2"/>
</dbReference>
<feature type="chain" id="PRO_5002538668" description="LysM domain-containing protein" evidence="3">
    <location>
        <begin position="24"/>
        <end position="533"/>
    </location>
</feature>
<organism evidence="5 6">
    <name type="scientific">candidate division Kazan bacterium GW2011_GWB1_45_10</name>
    <dbReference type="NCBI Taxonomy" id="1620411"/>
    <lineage>
        <taxon>Bacteria</taxon>
        <taxon>Bacteria division Kazan-3B-28</taxon>
    </lineage>
</organism>
<comment type="caution">
    <text evidence="5">The sequence shown here is derived from an EMBL/GenBank/DDBJ whole genome shotgun (WGS) entry which is preliminary data.</text>
</comment>
<dbReference type="CDD" id="cd00118">
    <property type="entry name" value="LysM"/>
    <property type="match status" value="2"/>
</dbReference>
<name>A0A0G1N1H0_UNCK3</name>
<dbReference type="InterPro" id="IPR036779">
    <property type="entry name" value="LysM_dom_sf"/>
</dbReference>
<reference evidence="5 6" key="1">
    <citation type="journal article" date="2015" name="Nature">
        <title>rRNA introns, odd ribosomes, and small enigmatic genomes across a large radiation of phyla.</title>
        <authorList>
            <person name="Brown C.T."/>
            <person name="Hug L.A."/>
            <person name="Thomas B.C."/>
            <person name="Sharon I."/>
            <person name="Castelle C.J."/>
            <person name="Singh A."/>
            <person name="Wilkins M.J."/>
            <person name="Williams K.H."/>
            <person name="Banfield J.F."/>
        </authorList>
    </citation>
    <scope>NUCLEOTIDE SEQUENCE [LARGE SCALE GENOMIC DNA]</scope>
</reference>
<keyword evidence="2" id="KW-0812">Transmembrane</keyword>
<keyword evidence="3" id="KW-0732">Signal</keyword>
<dbReference type="Proteomes" id="UP000033958">
    <property type="component" value="Unassembled WGS sequence"/>
</dbReference>
<feature type="domain" description="LysM" evidence="4">
    <location>
        <begin position="455"/>
        <end position="499"/>
    </location>
</feature>
<proteinExistence type="predicted"/>
<dbReference type="SUPFAM" id="SSF54106">
    <property type="entry name" value="LysM domain"/>
    <property type="match status" value="2"/>
</dbReference>
<feature type="transmembrane region" description="Helical" evidence="2">
    <location>
        <begin position="284"/>
        <end position="308"/>
    </location>
</feature>
<feature type="compositionally biased region" description="Low complexity" evidence="1">
    <location>
        <begin position="414"/>
        <end position="442"/>
    </location>
</feature>
<dbReference type="InterPro" id="IPR018392">
    <property type="entry name" value="LysM"/>
</dbReference>
<dbReference type="Gene3D" id="3.10.350.10">
    <property type="entry name" value="LysM domain"/>
    <property type="match status" value="2"/>
</dbReference>
<feature type="compositionally biased region" description="Low complexity" evidence="1">
    <location>
        <begin position="506"/>
        <end position="527"/>
    </location>
</feature>
<evidence type="ECO:0000313" key="6">
    <source>
        <dbReference type="Proteomes" id="UP000033958"/>
    </source>
</evidence>
<gene>
    <name evidence="5" type="ORF">VE97_C0011G0003</name>
</gene>
<dbReference type="PROSITE" id="PS51782">
    <property type="entry name" value="LYSM"/>
    <property type="match status" value="2"/>
</dbReference>
<dbReference type="AlphaFoldDB" id="A0A0G1N1H0"/>
<feature type="region of interest" description="Disordered" evidence="1">
    <location>
        <begin position="414"/>
        <end position="449"/>
    </location>
</feature>
<feature type="signal peptide" evidence="3">
    <location>
        <begin position="1"/>
        <end position="23"/>
    </location>
</feature>